<keyword evidence="4" id="KW-1185">Reference proteome</keyword>
<dbReference type="InterPro" id="IPR032812">
    <property type="entry name" value="SbsA_Ig"/>
</dbReference>
<dbReference type="RefSeq" id="WP_114790475.1">
    <property type="nucleotide sequence ID" value="NZ_CP139960.1"/>
</dbReference>
<dbReference type="Pfam" id="PF13205">
    <property type="entry name" value="Big_5"/>
    <property type="match status" value="1"/>
</dbReference>
<evidence type="ECO:0000313" key="4">
    <source>
        <dbReference type="Proteomes" id="UP001325680"/>
    </source>
</evidence>
<accession>A0ABZ0W2U2</accession>
<gene>
    <name evidence="3" type="ORF">U0035_12145</name>
</gene>
<dbReference type="EMBL" id="CP139960">
    <property type="protein sequence ID" value="WQD36416.1"/>
    <property type="molecule type" value="Genomic_DNA"/>
</dbReference>
<keyword evidence="1" id="KW-0732">Signal</keyword>
<dbReference type="InterPro" id="IPR013784">
    <property type="entry name" value="Carb-bd-like_fold"/>
</dbReference>
<dbReference type="SUPFAM" id="SSF49452">
    <property type="entry name" value="Starch-binding domain-like"/>
    <property type="match status" value="1"/>
</dbReference>
<evidence type="ECO:0000256" key="1">
    <source>
        <dbReference type="ARBA" id="ARBA00022729"/>
    </source>
</evidence>
<proteinExistence type="predicted"/>
<organism evidence="3 4">
    <name type="scientific">Niabella yanshanensis</name>
    <dbReference type="NCBI Taxonomy" id="577386"/>
    <lineage>
        <taxon>Bacteria</taxon>
        <taxon>Pseudomonadati</taxon>
        <taxon>Bacteroidota</taxon>
        <taxon>Chitinophagia</taxon>
        <taxon>Chitinophagales</taxon>
        <taxon>Chitinophagaceae</taxon>
        <taxon>Niabella</taxon>
    </lineage>
</organism>
<dbReference type="Proteomes" id="UP001325680">
    <property type="component" value="Chromosome"/>
</dbReference>
<evidence type="ECO:0000259" key="2">
    <source>
        <dbReference type="Pfam" id="PF13205"/>
    </source>
</evidence>
<sequence>MRATNLLAIVLVVVSAFAFLITETGCASVVPPSGGPRDSLPPVIVGVSPENKTLNFNQKEIRIAFDEYVELNDIFKNLIVSPLPKIMPEVTRKLRTVTVKIKDTLQPNTTYVYNFANAIKDLNEGNKGKDLLYVVSTGNYIDSMELSGRVKMARTGKADSTLSVMLYSNLDDSAVVKERPRYVTTVDSTGIFFFRFLAPGKYRLFAMKDESGSYLYSGEQVFAFADSIVTIAPEPPTPVIMWAYQAEKPKEETEPEENEIDRKEKRLKYKNSLDAGKQDLLSAFTMTFENPLKTFDTTKMLLGMDSTLTRAKGYKFTLDSTARVVTMNMAWTPDTTYYLVLEKDFASDSIDRQIVRKDTVKFRTKSLDDYGQVKINFVDVDLSRNPVLLINQGDVTINSFPIPANRIIELKLYNPGDYDMKVLYDTNKNVKWDAGQFFGERKQPELIVDVERKLNVKPNQWETDFELKVGRDGIFR</sequence>
<name>A0ABZ0W2U2_9BACT</name>
<evidence type="ECO:0000313" key="3">
    <source>
        <dbReference type="EMBL" id="WQD36416.1"/>
    </source>
</evidence>
<feature type="domain" description="SbsA Ig-like" evidence="2">
    <location>
        <begin position="38"/>
        <end position="126"/>
    </location>
</feature>
<protein>
    <submittedName>
        <fullName evidence="3">Ig-like domain-containing domain</fullName>
    </submittedName>
</protein>
<reference evidence="3 4" key="1">
    <citation type="submission" date="2023-12" db="EMBL/GenBank/DDBJ databases">
        <title>Genome sequencing and assembly of bacterial species from a model synthetic community.</title>
        <authorList>
            <person name="Hogle S.L."/>
        </authorList>
    </citation>
    <scope>NUCLEOTIDE SEQUENCE [LARGE SCALE GENOMIC DNA]</scope>
    <source>
        <strain evidence="3 4">HAMBI_3031</strain>
    </source>
</reference>